<feature type="region of interest" description="Disordered" evidence="1">
    <location>
        <begin position="23"/>
        <end position="51"/>
    </location>
</feature>
<organism evidence="2 3">
    <name type="scientific">Rhodopirellula sallentina SM41</name>
    <dbReference type="NCBI Taxonomy" id="1263870"/>
    <lineage>
        <taxon>Bacteria</taxon>
        <taxon>Pseudomonadati</taxon>
        <taxon>Planctomycetota</taxon>
        <taxon>Planctomycetia</taxon>
        <taxon>Pirellulales</taxon>
        <taxon>Pirellulaceae</taxon>
        <taxon>Rhodopirellula</taxon>
    </lineage>
</organism>
<dbReference type="AlphaFoldDB" id="M5UE07"/>
<sequence length="51" mass="5555">MLVDRPGGLVVVVERQIYSSVEPDWGHRRTGPGKMGATCVPRFPIPPPLKG</sequence>
<dbReference type="Proteomes" id="UP000011885">
    <property type="component" value="Unassembled WGS sequence"/>
</dbReference>
<dbReference type="EMBL" id="ANOH01000289">
    <property type="protein sequence ID" value="EMI54213.1"/>
    <property type="molecule type" value="Genomic_DNA"/>
</dbReference>
<protein>
    <submittedName>
        <fullName evidence="2">Uncharacterized protein</fullName>
    </submittedName>
</protein>
<dbReference type="PATRIC" id="fig|1263870.3.peg.4613"/>
<comment type="caution">
    <text evidence="2">The sequence shown here is derived from an EMBL/GenBank/DDBJ whole genome shotgun (WGS) entry which is preliminary data.</text>
</comment>
<reference evidence="2 3" key="1">
    <citation type="journal article" date="2013" name="Mar. Genomics">
        <title>Expression of sulfatases in Rhodopirellula baltica and the diversity of sulfatases in the genus Rhodopirellula.</title>
        <authorList>
            <person name="Wegner C.E."/>
            <person name="Richter-Heitmann T."/>
            <person name="Klindworth A."/>
            <person name="Klockow C."/>
            <person name="Richter M."/>
            <person name="Achstetter T."/>
            <person name="Glockner F.O."/>
            <person name="Harder J."/>
        </authorList>
    </citation>
    <scope>NUCLEOTIDE SEQUENCE [LARGE SCALE GENOMIC DNA]</scope>
    <source>
        <strain evidence="2 3">SM41</strain>
    </source>
</reference>
<name>M5UE07_9BACT</name>
<evidence type="ECO:0000313" key="2">
    <source>
        <dbReference type="EMBL" id="EMI54213.1"/>
    </source>
</evidence>
<keyword evidence="3" id="KW-1185">Reference proteome</keyword>
<proteinExistence type="predicted"/>
<accession>M5UE07</accession>
<evidence type="ECO:0000313" key="3">
    <source>
        <dbReference type="Proteomes" id="UP000011885"/>
    </source>
</evidence>
<gene>
    <name evidence="2" type="ORF">RSSM_04365</name>
</gene>
<evidence type="ECO:0000256" key="1">
    <source>
        <dbReference type="SAM" id="MobiDB-lite"/>
    </source>
</evidence>